<feature type="transmembrane region" description="Helical" evidence="1">
    <location>
        <begin position="60"/>
        <end position="86"/>
    </location>
</feature>
<dbReference type="Proteomes" id="UP000285146">
    <property type="component" value="Unassembled WGS sequence"/>
</dbReference>
<dbReference type="AlphaFoldDB" id="A0A423WKC7"/>
<keyword evidence="1" id="KW-0812">Transmembrane</keyword>
<dbReference type="InParanoid" id="A0A423WKC7"/>
<evidence type="ECO:0000313" key="2">
    <source>
        <dbReference type="EMBL" id="ROW03843.1"/>
    </source>
</evidence>
<comment type="caution">
    <text evidence="2">The sequence shown here is derived from an EMBL/GenBank/DDBJ whole genome shotgun (WGS) entry which is preliminary data.</text>
</comment>
<protein>
    <submittedName>
        <fullName evidence="2">Uncharacterized protein</fullName>
    </submittedName>
</protein>
<proteinExistence type="predicted"/>
<name>A0A423WKC7_9PEZI</name>
<evidence type="ECO:0000256" key="1">
    <source>
        <dbReference type="SAM" id="Phobius"/>
    </source>
</evidence>
<dbReference type="OrthoDB" id="5244822at2759"/>
<reference evidence="2 3" key="1">
    <citation type="submission" date="2015-09" db="EMBL/GenBank/DDBJ databases">
        <title>Host preference determinants of Valsa canker pathogens revealed by comparative genomics.</title>
        <authorList>
            <person name="Yin Z."/>
            <person name="Huang L."/>
        </authorList>
    </citation>
    <scope>NUCLEOTIDE SEQUENCE [LARGE SCALE GENOMIC DNA]</scope>
    <source>
        <strain evidence="2 3">SXYLt</strain>
    </source>
</reference>
<organism evidence="2 3">
    <name type="scientific">Cytospora leucostoma</name>
    <dbReference type="NCBI Taxonomy" id="1230097"/>
    <lineage>
        <taxon>Eukaryota</taxon>
        <taxon>Fungi</taxon>
        <taxon>Dikarya</taxon>
        <taxon>Ascomycota</taxon>
        <taxon>Pezizomycotina</taxon>
        <taxon>Sordariomycetes</taxon>
        <taxon>Sordariomycetidae</taxon>
        <taxon>Diaporthales</taxon>
        <taxon>Cytosporaceae</taxon>
        <taxon>Cytospora</taxon>
    </lineage>
</organism>
<gene>
    <name evidence="2" type="ORF">VPNG_07283</name>
</gene>
<sequence length="270" mass="29215">MNTNKGQRPTSSFYSQDGELDFHDVPLANLGATHDDPRPVPNTDWALFREKQRQHKKSRITILVLTAIVAFLGVGAGVLGTLYGMAKSHPPEVQTKTMMSTLIATTTTTVPPVTETTTTSLPPLTETAIQVITFPQVTTTVLETTVSPLTLIITETLPPVTQTTTQDLTEISLVTTTITTTLIYTTVQTTTSLNSTTKGSYNGQRCTVDYAYGGENLHDLNNDYDLLMVDAVDRAVGNGLELGDDDVLEVAMKSIFQCVVTDVLDLVGAF</sequence>
<keyword evidence="3" id="KW-1185">Reference proteome</keyword>
<dbReference type="EMBL" id="LKEB01000048">
    <property type="protein sequence ID" value="ROW03843.1"/>
    <property type="molecule type" value="Genomic_DNA"/>
</dbReference>
<keyword evidence="1" id="KW-0472">Membrane</keyword>
<evidence type="ECO:0000313" key="3">
    <source>
        <dbReference type="Proteomes" id="UP000285146"/>
    </source>
</evidence>
<keyword evidence="1" id="KW-1133">Transmembrane helix</keyword>
<accession>A0A423WKC7</accession>